<feature type="transmembrane region" description="Helical" evidence="5">
    <location>
        <begin position="15"/>
        <end position="36"/>
    </location>
</feature>
<evidence type="ECO:0000259" key="7">
    <source>
        <dbReference type="Pfam" id="PF13515"/>
    </source>
</evidence>
<evidence type="ECO:0000313" key="8">
    <source>
        <dbReference type="EMBL" id="NRS93282.1"/>
    </source>
</evidence>
<feature type="transmembrane region" description="Helical" evidence="5">
    <location>
        <begin position="91"/>
        <end position="108"/>
    </location>
</feature>
<dbReference type="Proteomes" id="UP000610746">
    <property type="component" value="Unassembled WGS sequence"/>
</dbReference>
<keyword evidence="9" id="KW-1185">Reference proteome</keyword>
<dbReference type="PANTHER" id="PTHR31086">
    <property type="entry name" value="ALUMINUM-ACTIVATED MALATE TRANSPORTER 10"/>
    <property type="match status" value="1"/>
</dbReference>
<protein>
    <submittedName>
        <fullName evidence="8">Putative membrane protein YccC</fullName>
    </submittedName>
</protein>
<dbReference type="GO" id="GO:0016020">
    <property type="term" value="C:membrane"/>
    <property type="evidence" value="ECO:0007669"/>
    <property type="project" value="UniProtKB-SubCell"/>
</dbReference>
<evidence type="ECO:0000256" key="1">
    <source>
        <dbReference type="ARBA" id="ARBA00004141"/>
    </source>
</evidence>
<gene>
    <name evidence="8" type="ORF">HNQ03_002369</name>
</gene>
<feature type="transmembrane region" description="Helical" evidence="5">
    <location>
        <begin position="424"/>
        <end position="441"/>
    </location>
</feature>
<evidence type="ECO:0000256" key="2">
    <source>
        <dbReference type="ARBA" id="ARBA00022692"/>
    </source>
</evidence>
<name>A0A8J8GB47_9FLAO</name>
<keyword evidence="3 5" id="KW-1133">Transmembrane helix</keyword>
<dbReference type="EMBL" id="JABSNO010000019">
    <property type="protein sequence ID" value="NRS93282.1"/>
    <property type="molecule type" value="Genomic_DNA"/>
</dbReference>
<dbReference type="Pfam" id="PF12805">
    <property type="entry name" value="FUSC-like"/>
    <property type="match status" value="1"/>
</dbReference>
<accession>A0A8J8GB47</accession>
<comment type="caution">
    <text evidence="8">The sequence shown here is derived from an EMBL/GenBank/DDBJ whole genome shotgun (WGS) entry which is preliminary data.</text>
</comment>
<feature type="transmembrane region" description="Helical" evidence="5">
    <location>
        <begin position="115"/>
        <end position="134"/>
    </location>
</feature>
<comment type="subcellular location">
    <subcellularLocation>
        <location evidence="1">Membrane</location>
        <topology evidence="1">Multi-pass membrane protein</topology>
    </subcellularLocation>
</comment>
<proteinExistence type="predicted"/>
<feature type="transmembrane region" description="Helical" evidence="5">
    <location>
        <begin position="523"/>
        <end position="544"/>
    </location>
</feature>
<feature type="transmembrane region" description="Helical" evidence="5">
    <location>
        <begin position="68"/>
        <end position="85"/>
    </location>
</feature>
<feature type="transmembrane region" description="Helical" evidence="5">
    <location>
        <begin position="400"/>
        <end position="418"/>
    </location>
</feature>
<dbReference type="AlphaFoldDB" id="A0A8J8GB47"/>
<evidence type="ECO:0000256" key="4">
    <source>
        <dbReference type="ARBA" id="ARBA00023136"/>
    </source>
</evidence>
<feature type="transmembrane region" description="Helical" evidence="5">
    <location>
        <begin position="448"/>
        <end position="466"/>
    </location>
</feature>
<dbReference type="InterPro" id="IPR032692">
    <property type="entry name" value="YccS_N"/>
</dbReference>
<feature type="domain" description="Integral membrane bound transporter" evidence="7">
    <location>
        <begin position="416"/>
        <end position="536"/>
    </location>
</feature>
<evidence type="ECO:0000256" key="3">
    <source>
        <dbReference type="ARBA" id="ARBA00022989"/>
    </source>
</evidence>
<dbReference type="RefSeq" id="WP_173779855.1">
    <property type="nucleotide sequence ID" value="NZ_JABSNO010000019.1"/>
</dbReference>
<keyword evidence="4 5" id="KW-0472">Membrane</keyword>
<evidence type="ECO:0000259" key="6">
    <source>
        <dbReference type="Pfam" id="PF12805"/>
    </source>
</evidence>
<keyword evidence="2 5" id="KW-0812">Transmembrane</keyword>
<feature type="domain" description="Integral membrane protein YccS N-terminal" evidence="6">
    <location>
        <begin position="68"/>
        <end position="345"/>
    </location>
</feature>
<sequence>MNYTSELKKFATSQALFSGMRVALAVVIPSIILAYFGLLKEYFLFPLATSFVGLTDQIGPYIRRRNTLIFAITNFILVAAIASLLKDYTVFIYLEIIIFGIIYSMFGVYGQRLSVVGGISLVIFSVFVDGHLSGDDILKSILIFSAGCFWFLFIFLVVSKLQPYKLASQLIGENYIQLAEYLRLRAQFYKVGVEAENKISEVISQLSIIKTLQEDTREVLFKTRKIVDEATNQSRMLMLMFLTSIDFYEKLITTNTDFKKLQENFSETGILTDIHDHLLYLAEEVENVGIALQSGNKISPNININIHLEKVYQKYFQLRNANLNETNLEKYLSLRLVMMRIKEMNDEVKIIQKKWSQNEKIEKNISKNFDVLKFLPQEEKINFKIFAQNFSLKSSHFRHAIRLTVAMLLGYAISKFEFLGIGHSYWILITIIAIIRPAYSITKHRNLLRIYGTFAGALLAYLILHFVGNNTVLLTILFSSMILCFSLLKTKYAWAVFFMTIYIFISFNFLNPGNVNVIFKDRLVDTTIAGVLVFLVSLFIFPIWEEALNKPLMEICLKENLNYYKVVMENLLQNTEKAENYKLKRRDAIISLANLSDNFQRMLSDPKNHQERLEYVHQFVNTSHLALGYTASLSQFSDATKLFSKIDFNQWNIKILQQFAEIEEIFKNEEDSPQNSAILEKPKNHLESLLKIRKNEIEENEFFDKRDISKISMLAELNNITELLELLSEVLAEQKRISISYCKLL</sequence>
<evidence type="ECO:0000313" key="9">
    <source>
        <dbReference type="Proteomes" id="UP000610746"/>
    </source>
</evidence>
<reference evidence="8" key="1">
    <citation type="submission" date="2020-05" db="EMBL/GenBank/DDBJ databases">
        <title>Genomic Encyclopedia of Type Strains, Phase IV (KMG-V): Genome sequencing to study the core and pangenomes of soil and plant-associated prokaryotes.</title>
        <authorList>
            <person name="Whitman W."/>
        </authorList>
    </citation>
    <scope>NUCLEOTIDE SEQUENCE</scope>
    <source>
        <strain evidence="8">16F</strain>
    </source>
</reference>
<organism evidence="8 9">
    <name type="scientific">Frigoriflavimonas asaccharolytica</name>
    <dbReference type="NCBI Taxonomy" id="2735899"/>
    <lineage>
        <taxon>Bacteria</taxon>
        <taxon>Pseudomonadati</taxon>
        <taxon>Bacteroidota</taxon>
        <taxon>Flavobacteriia</taxon>
        <taxon>Flavobacteriales</taxon>
        <taxon>Weeksellaceae</taxon>
        <taxon>Frigoriflavimonas</taxon>
    </lineage>
</organism>
<feature type="transmembrane region" description="Helical" evidence="5">
    <location>
        <begin position="493"/>
        <end position="511"/>
    </location>
</feature>
<dbReference type="Pfam" id="PF13515">
    <property type="entry name" value="FUSC_2"/>
    <property type="match status" value="1"/>
</dbReference>
<dbReference type="InterPro" id="IPR049453">
    <property type="entry name" value="Memb_transporter_dom"/>
</dbReference>
<evidence type="ECO:0000256" key="5">
    <source>
        <dbReference type="SAM" id="Phobius"/>
    </source>
</evidence>
<feature type="transmembrane region" description="Helical" evidence="5">
    <location>
        <begin position="140"/>
        <end position="158"/>
    </location>
</feature>